<evidence type="ECO:0000313" key="4">
    <source>
        <dbReference type="Proteomes" id="UP000253941"/>
    </source>
</evidence>
<gene>
    <name evidence="3" type="ORF">DRB17_12115</name>
</gene>
<proteinExistence type="predicted"/>
<dbReference type="PANTHER" id="PTHR38431">
    <property type="entry name" value="BLL2305 PROTEIN"/>
    <property type="match status" value="1"/>
</dbReference>
<name>A0A369T8S8_9PROT</name>
<dbReference type="SUPFAM" id="SSF53850">
    <property type="entry name" value="Periplasmic binding protein-like II"/>
    <property type="match status" value="1"/>
</dbReference>
<dbReference type="InterPro" id="IPR024370">
    <property type="entry name" value="PBP_domain"/>
</dbReference>
<dbReference type="InterPro" id="IPR041657">
    <property type="entry name" value="HTH_17"/>
</dbReference>
<dbReference type="Proteomes" id="UP000253941">
    <property type="component" value="Unassembled WGS sequence"/>
</dbReference>
<sequence>MTTREVADYLRIKERRVYELVRQRAIPCSRVTGKWLFPRALVDQWVVANLEGERPAREPAPPVIAGSHDPLLEWAAKESGCGLALLPGGSLDGLQRLADGAARVAGLHLFDPDSGGFNVPAVRKRAALPDAVLLEWAWRRQGLVLPAGNPDGVAGLADLARLKLPVARRQAESGSGLLLSHLLGEAGLGEGDLVFVEETARSEMDLGLAILEGRGRAGFAVEAVARTLKLDFVPLMWERFDLLMGRRDYFEPSVQALMGFARSDDFAVRARRLGGYDIAGLGTVHDNAP</sequence>
<dbReference type="AlphaFoldDB" id="A0A369T8S8"/>
<feature type="domain" description="Helix-turn-helix" evidence="2">
    <location>
        <begin position="1"/>
        <end position="46"/>
    </location>
</feature>
<dbReference type="NCBIfam" id="TIGR01764">
    <property type="entry name" value="excise"/>
    <property type="match status" value="1"/>
</dbReference>
<accession>A0A369T8S8</accession>
<comment type="caution">
    <text evidence="3">The sequence shown here is derived from an EMBL/GenBank/DDBJ whole genome shotgun (WGS) entry which is preliminary data.</text>
</comment>
<dbReference type="GO" id="GO:0003677">
    <property type="term" value="F:DNA binding"/>
    <property type="evidence" value="ECO:0007669"/>
    <property type="project" value="InterPro"/>
</dbReference>
<keyword evidence="4" id="KW-1185">Reference proteome</keyword>
<dbReference type="EMBL" id="QPMH01000010">
    <property type="protein sequence ID" value="RDD61700.1"/>
    <property type="molecule type" value="Genomic_DNA"/>
</dbReference>
<evidence type="ECO:0000259" key="1">
    <source>
        <dbReference type="Pfam" id="PF12727"/>
    </source>
</evidence>
<dbReference type="Pfam" id="PF12727">
    <property type="entry name" value="PBP_like"/>
    <property type="match status" value="1"/>
</dbReference>
<evidence type="ECO:0000259" key="2">
    <source>
        <dbReference type="Pfam" id="PF12728"/>
    </source>
</evidence>
<protein>
    <submittedName>
        <fullName evidence="3">Helix-turn-helix domain-containing protein</fullName>
    </submittedName>
</protein>
<dbReference type="Pfam" id="PF12728">
    <property type="entry name" value="HTH_17"/>
    <property type="match status" value="1"/>
</dbReference>
<feature type="domain" description="PBP" evidence="1">
    <location>
        <begin position="75"/>
        <end position="261"/>
    </location>
</feature>
<dbReference type="InterPro" id="IPR010093">
    <property type="entry name" value="SinI_DNA-bd"/>
</dbReference>
<evidence type="ECO:0000313" key="3">
    <source>
        <dbReference type="EMBL" id="RDD61700.1"/>
    </source>
</evidence>
<dbReference type="PANTHER" id="PTHR38431:SF1">
    <property type="entry name" value="BLL2305 PROTEIN"/>
    <property type="match status" value="1"/>
</dbReference>
<organism evidence="3 4">
    <name type="scientific">Ferruginivarius sediminum</name>
    <dbReference type="NCBI Taxonomy" id="2661937"/>
    <lineage>
        <taxon>Bacteria</taxon>
        <taxon>Pseudomonadati</taxon>
        <taxon>Pseudomonadota</taxon>
        <taxon>Alphaproteobacteria</taxon>
        <taxon>Rhodospirillales</taxon>
        <taxon>Rhodospirillaceae</taxon>
        <taxon>Ferruginivarius</taxon>
    </lineage>
</organism>
<reference evidence="3 4" key="1">
    <citation type="submission" date="2018-07" db="EMBL/GenBank/DDBJ databases">
        <title>Venubactetium sediminum gen. nov., sp. nov., isolated from a marine solar saltern.</title>
        <authorList>
            <person name="Wang S."/>
        </authorList>
    </citation>
    <scope>NUCLEOTIDE SEQUENCE [LARGE SCALE GENOMIC DNA]</scope>
    <source>
        <strain evidence="3 4">WD2A32</strain>
    </source>
</reference>